<dbReference type="SUPFAM" id="SSF53271">
    <property type="entry name" value="PRTase-like"/>
    <property type="match status" value="1"/>
</dbReference>
<name>A0A0W0VMY7_9GAMM</name>
<dbReference type="Gene3D" id="3.40.50.2020">
    <property type="match status" value="1"/>
</dbReference>
<proteinExistence type="inferred from homology"/>
<comment type="caution">
    <text evidence="2">The sequence shown here is derived from an EMBL/GenBank/DDBJ whole genome shotgun (WGS) entry which is preliminary data.</text>
</comment>
<organism evidence="2 3">
    <name type="scientific">Legionella lansingensis</name>
    <dbReference type="NCBI Taxonomy" id="45067"/>
    <lineage>
        <taxon>Bacteria</taxon>
        <taxon>Pseudomonadati</taxon>
        <taxon>Pseudomonadota</taxon>
        <taxon>Gammaproteobacteria</taxon>
        <taxon>Legionellales</taxon>
        <taxon>Legionellaceae</taxon>
        <taxon>Legionella</taxon>
    </lineage>
</organism>
<accession>A0A0W0VMY7</accession>
<keyword evidence="3" id="KW-1185">Reference proteome</keyword>
<dbReference type="InterPro" id="IPR000836">
    <property type="entry name" value="PRTase_dom"/>
</dbReference>
<dbReference type="PANTHER" id="PTHR47505:SF1">
    <property type="entry name" value="DNA UTILIZATION PROTEIN YHGH"/>
    <property type="match status" value="1"/>
</dbReference>
<gene>
    <name evidence="2" type="primary">comF</name>
    <name evidence="2" type="ORF">Llan_1540</name>
</gene>
<evidence type="ECO:0000256" key="1">
    <source>
        <dbReference type="ARBA" id="ARBA00008007"/>
    </source>
</evidence>
<dbReference type="eggNOG" id="COG1040">
    <property type="taxonomic scope" value="Bacteria"/>
</dbReference>
<comment type="similarity">
    <text evidence="1">Belongs to the ComF/GntX family.</text>
</comment>
<dbReference type="EMBL" id="LNYI01000031">
    <property type="protein sequence ID" value="KTD21522.1"/>
    <property type="molecule type" value="Genomic_DNA"/>
</dbReference>
<dbReference type="STRING" id="45067.Llan_1540"/>
<evidence type="ECO:0000313" key="2">
    <source>
        <dbReference type="EMBL" id="KTD21522.1"/>
    </source>
</evidence>
<dbReference type="CDD" id="cd06223">
    <property type="entry name" value="PRTases_typeI"/>
    <property type="match status" value="1"/>
</dbReference>
<dbReference type="PANTHER" id="PTHR47505">
    <property type="entry name" value="DNA UTILIZATION PROTEIN YHGH"/>
    <property type="match status" value="1"/>
</dbReference>
<dbReference type="Proteomes" id="UP000054869">
    <property type="component" value="Unassembled WGS sequence"/>
</dbReference>
<sequence>MYHKLGSISQMLRLPSVCIVCYRYHREPYAVCKRCITLFTRLGPACHYCAFPLLDDQFLVCGRCSRTKPNFDQTLIAYRFEEPLRTLLHDYKYNGALFLRHFLVKLMLDALPRPEIQTQCLVPVPLHPKRLRERGFNQAAELCKLLAKHLNIPCELTLCRKIHHTAPQAQLSGKERRRNLRHAFAVKPQQYKHITLVDDLLTTGSTVSELTKLFKKQGVHRVDVWCCARAT</sequence>
<dbReference type="InterPro" id="IPR051910">
    <property type="entry name" value="ComF/GntX_DNA_util-trans"/>
</dbReference>
<dbReference type="AlphaFoldDB" id="A0A0W0VMY7"/>
<dbReference type="InterPro" id="IPR029057">
    <property type="entry name" value="PRTase-like"/>
</dbReference>
<evidence type="ECO:0000313" key="3">
    <source>
        <dbReference type="Proteomes" id="UP000054869"/>
    </source>
</evidence>
<protein>
    <submittedName>
        <fullName evidence="2">Competence protein ComF</fullName>
    </submittedName>
</protein>
<reference evidence="2 3" key="1">
    <citation type="submission" date="2015-11" db="EMBL/GenBank/DDBJ databases">
        <title>Genomic analysis of 38 Legionella species identifies large and diverse effector repertoires.</title>
        <authorList>
            <person name="Burstein D."/>
            <person name="Amaro F."/>
            <person name="Zusman T."/>
            <person name="Lifshitz Z."/>
            <person name="Cohen O."/>
            <person name="Gilbert J.A."/>
            <person name="Pupko T."/>
            <person name="Shuman H.A."/>
            <person name="Segal G."/>
        </authorList>
    </citation>
    <scope>NUCLEOTIDE SEQUENCE [LARGE SCALE GENOMIC DNA]</scope>
    <source>
        <strain evidence="2 3">ATCC 49751</strain>
    </source>
</reference>
<dbReference type="RefSeq" id="WP_242601663.1">
    <property type="nucleotide sequence ID" value="NZ_CAAAJD010000006.1"/>
</dbReference>
<dbReference type="PATRIC" id="fig|45067.4.peg.1614"/>